<keyword evidence="3" id="KW-0732">Signal</keyword>
<keyword evidence="2" id="KW-1133">Transmembrane helix</keyword>
<evidence type="ECO:0000256" key="1">
    <source>
        <dbReference type="SAM" id="MobiDB-lite"/>
    </source>
</evidence>
<name>A0A9D4MZ33_DREPO</name>
<proteinExistence type="predicted"/>
<keyword evidence="2" id="KW-0812">Transmembrane</keyword>
<comment type="caution">
    <text evidence="4">The sequence shown here is derived from an EMBL/GenBank/DDBJ whole genome shotgun (WGS) entry which is preliminary data.</text>
</comment>
<protein>
    <submittedName>
        <fullName evidence="4">Uncharacterized protein</fullName>
    </submittedName>
</protein>
<keyword evidence="2" id="KW-0472">Membrane</keyword>
<accession>A0A9D4MZ33</accession>
<feature type="signal peptide" evidence="3">
    <location>
        <begin position="1"/>
        <end position="24"/>
    </location>
</feature>
<evidence type="ECO:0000256" key="2">
    <source>
        <dbReference type="SAM" id="Phobius"/>
    </source>
</evidence>
<reference evidence="4" key="2">
    <citation type="submission" date="2020-11" db="EMBL/GenBank/DDBJ databases">
        <authorList>
            <person name="McCartney M.A."/>
            <person name="Auch B."/>
            <person name="Kono T."/>
            <person name="Mallez S."/>
            <person name="Becker A."/>
            <person name="Gohl D.M."/>
            <person name="Silverstein K.A.T."/>
            <person name="Koren S."/>
            <person name="Bechman K.B."/>
            <person name="Herman A."/>
            <person name="Abrahante J.E."/>
            <person name="Garbe J."/>
        </authorList>
    </citation>
    <scope>NUCLEOTIDE SEQUENCE</scope>
    <source>
        <strain evidence="4">Duluth1</strain>
        <tissue evidence="4">Whole animal</tissue>
    </source>
</reference>
<feature type="region of interest" description="Disordered" evidence="1">
    <location>
        <begin position="89"/>
        <end position="126"/>
    </location>
</feature>
<feature type="transmembrane region" description="Helical" evidence="2">
    <location>
        <begin position="53"/>
        <end position="79"/>
    </location>
</feature>
<evidence type="ECO:0000313" key="4">
    <source>
        <dbReference type="EMBL" id="KAH3886608.1"/>
    </source>
</evidence>
<evidence type="ECO:0000313" key="5">
    <source>
        <dbReference type="Proteomes" id="UP000828390"/>
    </source>
</evidence>
<sequence length="276" mass="30965">MINKRKLTFLLLLLCSIRVRQVATTTSTTVVTPKSSSAPVNPVSTESNNNVELLIIGIAVGIVVVVLTAVLVGVCYSLYRKKKKQVHPHSDTETFYSRSESETESRPTTASHIHLDPEPEEAMSKPVTMTPFELRKLYVETFPYTKWKKGFDGSLRPHMSLKFMNPRLYARTKGDERSFRDKILNYELSDSITLRSSALSRMMQQTKMPTMKETMEPVTEPNELISPSDSQEVTPKNDFGECQVNEETEIDAENVPAVNLALTNGTVGVDCDVELM</sequence>
<dbReference type="EMBL" id="JAIWYP010000001">
    <property type="protein sequence ID" value="KAH3886608.1"/>
    <property type="molecule type" value="Genomic_DNA"/>
</dbReference>
<dbReference type="AlphaFoldDB" id="A0A9D4MZ33"/>
<dbReference type="Proteomes" id="UP000828390">
    <property type="component" value="Unassembled WGS sequence"/>
</dbReference>
<gene>
    <name evidence="4" type="ORF">DPMN_010619</name>
</gene>
<dbReference type="OrthoDB" id="10482082at2759"/>
<feature type="chain" id="PRO_5038629509" evidence="3">
    <location>
        <begin position="25"/>
        <end position="276"/>
    </location>
</feature>
<evidence type="ECO:0000256" key="3">
    <source>
        <dbReference type="SAM" id="SignalP"/>
    </source>
</evidence>
<reference evidence="4" key="1">
    <citation type="journal article" date="2019" name="bioRxiv">
        <title>The Genome of the Zebra Mussel, Dreissena polymorpha: A Resource for Invasive Species Research.</title>
        <authorList>
            <person name="McCartney M.A."/>
            <person name="Auch B."/>
            <person name="Kono T."/>
            <person name="Mallez S."/>
            <person name="Zhang Y."/>
            <person name="Obille A."/>
            <person name="Becker A."/>
            <person name="Abrahante J.E."/>
            <person name="Garbe J."/>
            <person name="Badalamenti J.P."/>
            <person name="Herman A."/>
            <person name="Mangelson H."/>
            <person name="Liachko I."/>
            <person name="Sullivan S."/>
            <person name="Sone E.D."/>
            <person name="Koren S."/>
            <person name="Silverstein K.A.T."/>
            <person name="Beckman K.B."/>
            <person name="Gohl D.M."/>
        </authorList>
    </citation>
    <scope>NUCLEOTIDE SEQUENCE</scope>
    <source>
        <strain evidence="4">Duluth1</strain>
        <tissue evidence="4">Whole animal</tissue>
    </source>
</reference>
<organism evidence="4 5">
    <name type="scientific">Dreissena polymorpha</name>
    <name type="common">Zebra mussel</name>
    <name type="synonym">Mytilus polymorpha</name>
    <dbReference type="NCBI Taxonomy" id="45954"/>
    <lineage>
        <taxon>Eukaryota</taxon>
        <taxon>Metazoa</taxon>
        <taxon>Spiralia</taxon>
        <taxon>Lophotrochozoa</taxon>
        <taxon>Mollusca</taxon>
        <taxon>Bivalvia</taxon>
        <taxon>Autobranchia</taxon>
        <taxon>Heteroconchia</taxon>
        <taxon>Euheterodonta</taxon>
        <taxon>Imparidentia</taxon>
        <taxon>Neoheterodontei</taxon>
        <taxon>Myida</taxon>
        <taxon>Dreissenoidea</taxon>
        <taxon>Dreissenidae</taxon>
        <taxon>Dreissena</taxon>
    </lineage>
</organism>
<keyword evidence="5" id="KW-1185">Reference proteome</keyword>